<reference evidence="3" key="1">
    <citation type="journal article" date="2018" name="Gigascience">
        <title>Genome assembly of the Pink Ipe (Handroanthus impetiginosus, Bignoniaceae), a highly valued, ecologically keystone Neotropical timber forest tree.</title>
        <authorList>
            <person name="Silva-Junior O.B."/>
            <person name="Grattapaglia D."/>
            <person name="Novaes E."/>
            <person name="Collevatti R.G."/>
        </authorList>
    </citation>
    <scope>NUCLEOTIDE SEQUENCE [LARGE SCALE GENOMIC DNA]</scope>
    <source>
        <strain evidence="3">cv. UFG-1</strain>
    </source>
</reference>
<keyword evidence="2" id="KW-0378">Hydrolase</keyword>
<dbReference type="InterPro" id="IPR036259">
    <property type="entry name" value="MFS_trans_sf"/>
</dbReference>
<dbReference type="AlphaFoldDB" id="A0A2G9FVJ9"/>
<dbReference type="EMBL" id="NKXS01011021">
    <property type="protein sequence ID" value="PIM97092.1"/>
    <property type="molecule type" value="Genomic_DNA"/>
</dbReference>
<comment type="caution">
    <text evidence="2">The sequence shown here is derived from an EMBL/GenBank/DDBJ whole genome shotgun (WGS) entry which is preliminary data.</text>
</comment>
<evidence type="ECO:0000313" key="3">
    <source>
        <dbReference type="Proteomes" id="UP000231279"/>
    </source>
</evidence>
<protein>
    <submittedName>
        <fullName evidence="2">Phosphate-transporting ATPase</fullName>
        <ecNumber evidence="2">3.6.3.27</ecNumber>
    </submittedName>
</protein>
<gene>
    <name evidence="2" type="ORF">CDL12_30445</name>
</gene>
<keyword evidence="3" id="KW-1185">Reference proteome</keyword>
<dbReference type="SUPFAM" id="SSF103473">
    <property type="entry name" value="MFS general substrate transporter"/>
    <property type="match status" value="1"/>
</dbReference>
<evidence type="ECO:0000313" key="2">
    <source>
        <dbReference type="EMBL" id="PIM97092.1"/>
    </source>
</evidence>
<dbReference type="STRING" id="429701.A0A2G9FVJ9"/>
<proteinExistence type="inferred from homology"/>
<dbReference type="OrthoDB" id="1751254at2759"/>
<dbReference type="Proteomes" id="UP000231279">
    <property type="component" value="Unassembled WGS sequence"/>
</dbReference>
<comment type="similarity">
    <text evidence="1">Belongs to the major facilitator superfamily. Phosphate:H(+) symporter (TC 2.A.1.9) family.</text>
</comment>
<name>A0A2G9FVJ9_9LAMI</name>
<dbReference type="EC" id="3.6.3.27" evidence="2"/>
<sequence>MACIPSTTTKLQLRYAPNIRNHSRQPIYRKSLSYLTPQLQNKWLSYGLQYLEKNQLARGTNRWFLENEKQKRGRGGGGGPIMCTAEGIERGLFLGRTEGGLITAERFKVVALVAAVMCLCNADRVVMSVAIVPLAAKYGWSSSFLGIVQVPFFSFFLF</sequence>
<dbReference type="GO" id="GO:0016787">
    <property type="term" value="F:hydrolase activity"/>
    <property type="evidence" value="ECO:0007669"/>
    <property type="project" value="UniProtKB-KW"/>
</dbReference>
<organism evidence="2 3">
    <name type="scientific">Handroanthus impetiginosus</name>
    <dbReference type="NCBI Taxonomy" id="429701"/>
    <lineage>
        <taxon>Eukaryota</taxon>
        <taxon>Viridiplantae</taxon>
        <taxon>Streptophyta</taxon>
        <taxon>Embryophyta</taxon>
        <taxon>Tracheophyta</taxon>
        <taxon>Spermatophyta</taxon>
        <taxon>Magnoliopsida</taxon>
        <taxon>eudicotyledons</taxon>
        <taxon>Gunneridae</taxon>
        <taxon>Pentapetalae</taxon>
        <taxon>asterids</taxon>
        <taxon>lamiids</taxon>
        <taxon>Lamiales</taxon>
        <taxon>Bignoniaceae</taxon>
        <taxon>Crescentiina</taxon>
        <taxon>Tabebuia alliance</taxon>
        <taxon>Handroanthus</taxon>
    </lineage>
</organism>
<accession>A0A2G9FVJ9</accession>
<evidence type="ECO:0000256" key="1">
    <source>
        <dbReference type="ARBA" id="ARBA00044504"/>
    </source>
</evidence>